<dbReference type="EMBL" id="ML736009">
    <property type="protein sequence ID" value="KAE8410190.1"/>
    <property type="molecule type" value="Genomic_DNA"/>
</dbReference>
<keyword evidence="3" id="KW-1185">Reference proteome</keyword>
<dbReference type="Pfam" id="PF01048">
    <property type="entry name" value="PNP_UDP_1"/>
    <property type="match status" value="1"/>
</dbReference>
<evidence type="ECO:0000313" key="2">
    <source>
        <dbReference type="EMBL" id="KAE8410190.1"/>
    </source>
</evidence>
<accession>A0ABQ6VZ67</accession>
<proteinExistence type="predicted"/>
<evidence type="ECO:0000259" key="1">
    <source>
        <dbReference type="Pfam" id="PF01048"/>
    </source>
</evidence>
<feature type="domain" description="Nucleoside phosphorylase" evidence="1">
    <location>
        <begin position="14"/>
        <end position="301"/>
    </location>
</feature>
<dbReference type="PANTHER" id="PTHR46082">
    <property type="entry name" value="ATP/GTP-BINDING PROTEIN-RELATED"/>
    <property type="match status" value="1"/>
</dbReference>
<name>A0ABQ6VZ67_9EURO</name>
<sequence length="364" mass="39410">MDPRTRSHGDYTVGWICALPVETAAAELMLDEIHPPLPHLPKDQNTYIFGRIGKHNVVIASLPTGAYGNTSAATVGMQLLSSFHAIRFGLMVGIGGGVPSSNADIRLGDIVVSQPMGTSGGLIQFDLGKALSGGQFKRTGILNRPPAVLQVALATLRAHHLFGDSRTVEFVSDAQVRLAPHKASKFTRPTQEDCLFQAEYDHVASDTCTNCDRSKLVPRPPREDQGPVIHYGLIGSTNQIVKDGRQRDQLARDLGIFCVEMEAAGLMDEFPCLVIRGICDYADSHKNKEWQGYAAAVAAAYAKELLLAVAIHQINSTTTARDTLANNADTSFGTVIHKYTVHTIGRQSGKRSASWSIQLLIPIM</sequence>
<protein>
    <submittedName>
        <fullName evidence="2">Nucleoside phosphorylase domain-containing protein</fullName>
    </submittedName>
</protein>
<dbReference type="PANTHER" id="PTHR46082:SF11">
    <property type="entry name" value="AAA+ ATPASE DOMAIN-CONTAINING PROTEIN-RELATED"/>
    <property type="match status" value="1"/>
</dbReference>
<dbReference type="Gene3D" id="3.40.50.1580">
    <property type="entry name" value="Nucleoside phosphorylase domain"/>
    <property type="match status" value="1"/>
</dbReference>
<dbReference type="InterPro" id="IPR035994">
    <property type="entry name" value="Nucleoside_phosphorylase_sf"/>
</dbReference>
<dbReference type="Proteomes" id="UP000325395">
    <property type="component" value="Unassembled WGS sequence"/>
</dbReference>
<reference evidence="2 3" key="1">
    <citation type="submission" date="2019-04" db="EMBL/GenBank/DDBJ databases">
        <authorList>
            <consortium name="DOE Joint Genome Institute"/>
            <person name="Mondo S."/>
            <person name="Kjaerbolling I."/>
            <person name="Vesth T."/>
            <person name="Frisvad J.C."/>
            <person name="Nybo J.L."/>
            <person name="Theobald S."/>
            <person name="Kildgaard S."/>
            <person name="Isbrandt T."/>
            <person name="Kuo A."/>
            <person name="Sato A."/>
            <person name="Lyhne E.K."/>
            <person name="Kogle M.E."/>
            <person name="Wiebenga A."/>
            <person name="Kun R.S."/>
            <person name="Lubbers R.J."/>
            <person name="Makela M.R."/>
            <person name="Barry K."/>
            <person name="Chovatia M."/>
            <person name="Clum A."/>
            <person name="Daum C."/>
            <person name="Haridas S."/>
            <person name="He G."/>
            <person name="LaButti K."/>
            <person name="Lipzen A."/>
            <person name="Riley R."/>
            <person name="Salamov A."/>
            <person name="Simmons B.A."/>
            <person name="Magnuson J.K."/>
            <person name="Henrissat B."/>
            <person name="Mortensen U.H."/>
            <person name="Larsen T.O."/>
            <person name="Devries R.P."/>
            <person name="Grigoriev I.V."/>
            <person name="Machida M."/>
            <person name="Baker S.E."/>
            <person name="Andersen M.R."/>
            <person name="Cantor M.N."/>
            <person name="Hua S.X."/>
        </authorList>
    </citation>
    <scope>NUCLEOTIDE SEQUENCE [LARGE SCALE GENOMIC DNA]</scope>
    <source>
        <strain evidence="2 3">CBS 117616</strain>
    </source>
</reference>
<gene>
    <name evidence="2" type="ORF">BDV36DRAFT_140672</name>
</gene>
<dbReference type="InterPro" id="IPR053137">
    <property type="entry name" value="NLR-like"/>
</dbReference>
<evidence type="ECO:0000313" key="3">
    <source>
        <dbReference type="Proteomes" id="UP000325395"/>
    </source>
</evidence>
<dbReference type="SUPFAM" id="SSF53167">
    <property type="entry name" value="Purine and uridine phosphorylases"/>
    <property type="match status" value="1"/>
</dbReference>
<dbReference type="InterPro" id="IPR000845">
    <property type="entry name" value="Nucleoside_phosphorylase_d"/>
</dbReference>
<organism evidence="2 3">
    <name type="scientific">Aspergillus pseudocaelatus</name>
    <dbReference type="NCBI Taxonomy" id="1825620"/>
    <lineage>
        <taxon>Eukaryota</taxon>
        <taxon>Fungi</taxon>
        <taxon>Dikarya</taxon>
        <taxon>Ascomycota</taxon>
        <taxon>Pezizomycotina</taxon>
        <taxon>Eurotiomycetes</taxon>
        <taxon>Eurotiomycetidae</taxon>
        <taxon>Eurotiales</taxon>
        <taxon>Aspergillaceae</taxon>
        <taxon>Aspergillus</taxon>
        <taxon>Aspergillus subgen. Circumdati</taxon>
    </lineage>
</organism>